<dbReference type="InterPro" id="IPR012337">
    <property type="entry name" value="RNaseH-like_sf"/>
</dbReference>
<dbReference type="EMBL" id="ALIE01000139">
    <property type="protein sequence ID" value="EJS42787.1"/>
    <property type="molecule type" value="Genomic_DNA"/>
</dbReference>
<dbReference type="FunFam" id="3.30.420.10:FF:000003">
    <property type="entry name" value="Oligoribonuclease"/>
    <property type="match status" value="1"/>
</dbReference>
<keyword evidence="3" id="KW-0378">Hydrolase</keyword>
<feature type="compositionally biased region" description="Low complexity" evidence="5">
    <location>
        <begin position="246"/>
        <end position="266"/>
    </location>
</feature>
<organism evidence="7 8">
    <name type="scientific">Saccharomyces arboricola (strain H-6 / AS 2.3317 / CBS 10644)</name>
    <name type="common">Yeast</name>
    <dbReference type="NCBI Taxonomy" id="1160507"/>
    <lineage>
        <taxon>Eukaryota</taxon>
        <taxon>Fungi</taxon>
        <taxon>Dikarya</taxon>
        <taxon>Ascomycota</taxon>
        <taxon>Saccharomycotina</taxon>
        <taxon>Saccharomycetes</taxon>
        <taxon>Saccharomycetales</taxon>
        <taxon>Saccharomycetaceae</taxon>
        <taxon>Saccharomyces</taxon>
    </lineage>
</organism>
<dbReference type="HOGENOM" id="CLU_064761_0_2_1"/>
<dbReference type="GO" id="GO:0003676">
    <property type="term" value="F:nucleic acid binding"/>
    <property type="evidence" value="ECO:0007669"/>
    <property type="project" value="InterPro"/>
</dbReference>
<evidence type="ECO:0000256" key="4">
    <source>
        <dbReference type="ARBA" id="ARBA00022839"/>
    </source>
</evidence>
<dbReference type="Proteomes" id="UP000006968">
    <property type="component" value="Chromosome XII"/>
</dbReference>
<evidence type="ECO:0000256" key="2">
    <source>
        <dbReference type="ARBA" id="ARBA00022722"/>
    </source>
</evidence>
<dbReference type="PANTHER" id="PTHR11046:SF0">
    <property type="entry name" value="OLIGORIBONUCLEASE, MITOCHONDRIAL"/>
    <property type="match status" value="1"/>
</dbReference>
<feature type="region of interest" description="Disordered" evidence="5">
    <location>
        <begin position="235"/>
        <end position="273"/>
    </location>
</feature>
<reference evidence="7 8" key="1">
    <citation type="journal article" date="2013" name="BMC Genomics">
        <title>High quality de novo sequencing and assembly of the Saccharomyces arboricolus genome.</title>
        <authorList>
            <person name="Liti G."/>
            <person name="Nguyen Ba A.N."/>
            <person name="Blythe M."/>
            <person name="Mueller C.A."/>
            <person name="Bergstroem A."/>
            <person name="Cubillos F.A."/>
            <person name="Dafhnis-Calas F."/>
            <person name="Khoshraftar S."/>
            <person name="Malla S."/>
            <person name="Mehta N."/>
            <person name="Siow C.C."/>
            <person name="Warringer J."/>
            <person name="Moses A.M."/>
            <person name="Louis E.J."/>
            <person name="Nieduszynski C.A."/>
        </authorList>
    </citation>
    <scope>NUCLEOTIDE SEQUENCE [LARGE SCALE GENOMIC DNA]</scope>
    <source>
        <strain evidence="8">H-6 / AS 2.3317 / CBS 10644</strain>
    </source>
</reference>
<comment type="similarity">
    <text evidence="1">Belongs to the oligoribonuclease family.</text>
</comment>
<evidence type="ECO:0000256" key="3">
    <source>
        <dbReference type="ARBA" id="ARBA00022801"/>
    </source>
</evidence>
<dbReference type="AlphaFoldDB" id="J8LL47"/>
<sequence>MKWLLFPVRRIVHTSPPLLSLYRRSVSQYLRPRTITKQQSMAQTTELKTKLFKPLVWIDCEMTGLDHVNDRIIEICCIITDGHLTPVKTPDGQGESHYESVIHYGPEVMGKMNQWCIEHHGDSGLTAKVLASDKTLAQVEDELLEYIRRYIPDKNIGVLAGNSVHMDRLFMVREFPKIIDHLFYRIVDVSSIMEVARRHNPALQARNPKKEAAHTAYSDINESIAQLQWYMDNYLKPPQETESDESLASQQQQQESLSPSSSTSSLKRPRTEF</sequence>
<dbReference type="InterPro" id="IPR022894">
    <property type="entry name" value="Oligoribonuclease"/>
</dbReference>
<dbReference type="Pfam" id="PF00929">
    <property type="entry name" value="RNase_T"/>
    <property type="match status" value="1"/>
</dbReference>
<gene>
    <name evidence="7" type="ORF">SU7_2176</name>
</gene>
<evidence type="ECO:0000313" key="7">
    <source>
        <dbReference type="EMBL" id="EJS42787.1"/>
    </source>
</evidence>
<comment type="caution">
    <text evidence="7">The sequence shown here is derived from an EMBL/GenBank/DDBJ whole genome shotgun (WGS) entry which is preliminary data.</text>
</comment>
<dbReference type="PANTHER" id="PTHR11046">
    <property type="entry name" value="OLIGORIBONUCLEASE, MITOCHONDRIAL"/>
    <property type="match status" value="1"/>
</dbReference>
<accession>J8LL47</accession>
<dbReference type="NCBIfam" id="NF003765">
    <property type="entry name" value="PRK05359.1"/>
    <property type="match status" value="1"/>
</dbReference>
<dbReference type="InterPro" id="IPR036397">
    <property type="entry name" value="RNaseH_sf"/>
</dbReference>
<dbReference type="GO" id="GO:0000175">
    <property type="term" value="F:3'-5'-RNA exonuclease activity"/>
    <property type="evidence" value="ECO:0007669"/>
    <property type="project" value="InterPro"/>
</dbReference>
<evidence type="ECO:0000259" key="6">
    <source>
        <dbReference type="SMART" id="SM00479"/>
    </source>
</evidence>
<name>J8LL47_SACAR</name>
<dbReference type="OrthoDB" id="270189at2759"/>
<dbReference type="SMART" id="SM00479">
    <property type="entry name" value="EXOIII"/>
    <property type="match status" value="1"/>
</dbReference>
<keyword evidence="2" id="KW-0540">Nuclease</keyword>
<feature type="domain" description="Exonuclease" evidence="6">
    <location>
        <begin position="54"/>
        <end position="236"/>
    </location>
</feature>
<keyword evidence="8" id="KW-1185">Reference proteome</keyword>
<dbReference type="CDD" id="cd06135">
    <property type="entry name" value="Orn"/>
    <property type="match status" value="1"/>
</dbReference>
<protein>
    <submittedName>
        <fullName evidence="7">Rex2p</fullName>
    </submittedName>
</protein>
<dbReference type="GO" id="GO:0005739">
    <property type="term" value="C:mitochondrion"/>
    <property type="evidence" value="ECO:0007669"/>
    <property type="project" value="TreeGrafter"/>
</dbReference>
<evidence type="ECO:0000313" key="8">
    <source>
        <dbReference type="Proteomes" id="UP000006968"/>
    </source>
</evidence>
<dbReference type="InterPro" id="IPR013520">
    <property type="entry name" value="Ribonucl_H"/>
</dbReference>
<evidence type="ECO:0000256" key="5">
    <source>
        <dbReference type="SAM" id="MobiDB-lite"/>
    </source>
</evidence>
<dbReference type="SUPFAM" id="SSF53098">
    <property type="entry name" value="Ribonuclease H-like"/>
    <property type="match status" value="1"/>
</dbReference>
<evidence type="ECO:0000256" key="1">
    <source>
        <dbReference type="ARBA" id="ARBA00009921"/>
    </source>
</evidence>
<dbReference type="Gene3D" id="3.30.420.10">
    <property type="entry name" value="Ribonuclease H-like superfamily/Ribonuclease H"/>
    <property type="match status" value="1"/>
</dbReference>
<proteinExistence type="inferred from homology"/>
<keyword evidence="4" id="KW-0269">Exonuclease</keyword>